<dbReference type="Proteomes" id="UP000004994">
    <property type="component" value="Chromosome 4"/>
</dbReference>
<evidence type="ECO:0000313" key="4">
    <source>
        <dbReference type="EnsemblPlants" id="Solyc04g005470.3.1"/>
    </source>
</evidence>
<sequence length="315" mass="36089">MNSRDRGIPAQRTQMSKETKRTVSWLERQFTTKASRDYDSSNSVDYPTAVAVAAFVVKSIEDKSNKDQTKTNIGADKPLSNIKSKANDIIERPEKSTAVKAAKSSSKVADKNVVIRTATLNQEPLNSTRSLKQSATFEDNRKNSTFKNIDIASAKTPIRLSMSQKEMTKGTTTTTNHVVVNSKANIWENEEMKKIKERYEVVLNFCMIEIGKHKLLSSNYKEIFRYEKQHYVILDWETKKKKKSKRHLEQIEAKLDRRRAMTKQSFYNDIERIEKIAGGAKAKAEQNQEKEEHKVKERANKIRSTGKMPATCLCF</sequence>
<dbReference type="Pfam" id="PF03763">
    <property type="entry name" value="Remorin_C"/>
    <property type="match status" value="1"/>
</dbReference>
<dbReference type="PANTHER" id="PTHR31471">
    <property type="entry name" value="OS02G0116800 PROTEIN"/>
    <property type="match status" value="1"/>
</dbReference>
<reference evidence="4" key="2">
    <citation type="submission" date="2019-01" db="UniProtKB">
        <authorList>
            <consortium name="EnsemblPlants"/>
        </authorList>
    </citation>
    <scope>IDENTIFICATION</scope>
    <source>
        <strain evidence="4">cv. Heinz 1706</strain>
    </source>
</reference>
<feature type="region of interest" description="Disordered" evidence="2">
    <location>
        <begin position="1"/>
        <end position="21"/>
    </location>
</feature>
<protein>
    <recommendedName>
        <fullName evidence="3">Remorin C-terminal domain-containing protein</fullName>
    </recommendedName>
</protein>
<keyword evidence="5" id="KW-1185">Reference proteome</keyword>
<dbReference type="InParanoid" id="A0A3Q7FYE4"/>
<feature type="region of interest" description="Disordered" evidence="2">
    <location>
        <begin position="282"/>
        <end position="302"/>
    </location>
</feature>
<evidence type="ECO:0000256" key="2">
    <source>
        <dbReference type="SAM" id="MobiDB-lite"/>
    </source>
</evidence>
<dbReference type="AlphaFoldDB" id="A0A3Q7FYE4"/>
<dbReference type="FunCoup" id="A0A3Q7FYE4">
    <property type="interactions" value="250"/>
</dbReference>
<reference evidence="4" key="1">
    <citation type="journal article" date="2012" name="Nature">
        <title>The tomato genome sequence provides insights into fleshy fruit evolution.</title>
        <authorList>
            <consortium name="Tomato Genome Consortium"/>
        </authorList>
    </citation>
    <scope>NUCLEOTIDE SEQUENCE [LARGE SCALE GENOMIC DNA]</scope>
    <source>
        <strain evidence="4">cv. Heinz 1706</strain>
    </source>
</reference>
<proteinExistence type="inferred from homology"/>
<dbReference type="EnsemblPlants" id="Solyc04g005470.3.1">
    <property type="protein sequence ID" value="Solyc04g005470.3.1"/>
    <property type="gene ID" value="Solyc04g005470.3"/>
</dbReference>
<feature type="domain" description="Remorin C-terminal" evidence="3">
    <location>
        <begin position="221"/>
        <end position="310"/>
    </location>
</feature>
<organism evidence="4">
    <name type="scientific">Solanum lycopersicum</name>
    <name type="common">Tomato</name>
    <name type="synonym">Lycopersicon esculentum</name>
    <dbReference type="NCBI Taxonomy" id="4081"/>
    <lineage>
        <taxon>Eukaryota</taxon>
        <taxon>Viridiplantae</taxon>
        <taxon>Streptophyta</taxon>
        <taxon>Embryophyta</taxon>
        <taxon>Tracheophyta</taxon>
        <taxon>Spermatophyta</taxon>
        <taxon>Magnoliopsida</taxon>
        <taxon>eudicotyledons</taxon>
        <taxon>Gunneridae</taxon>
        <taxon>Pentapetalae</taxon>
        <taxon>asterids</taxon>
        <taxon>lamiids</taxon>
        <taxon>Solanales</taxon>
        <taxon>Solanaceae</taxon>
        <taxon>Solanoideae</taxon>
        <taxon>Solaneae</taxon>
        <taxon>Solanum</taxon>
        <taxon>Solanum subgen. Lycopersicon</taxon>
    </lineage>
</organism>
<dbReference type="OMA" id="MANNENQ"/>
<dbReference type="PaxDb" id="4081-Solyc04g005470.2.1"/>
<evidence type="ECO:0000256" key="1">
    <source>
        <dbReference type="ARBA" id="ARBA00005711"/>
    </source>
</evidence>
<evidence type="ECO:0000259" key="3">
    <source>
        <dbReference type="Pfam" id="PF03763"/>
    </source>
</evidence>
<dbReference type="Gramene" id="Solyc04g005470.3.1">
    <property type="protein sequence ID" value="Solyc04g005470.3.1"/>
    <property type="gene ID" value="Solyc04g005470.3"/>
</dbReference>
<comment type="similarity">
    <text evidence="1">Belongs to the remorin family.</text>
</comment>
<feature type="compositionally biased region" description="Basic and acidic residues" evidence="2">
    <location>
        <begin position="282"/>
        <end position="300"/>
    </location>
</feature>
<dbReference type="STRING" id="4081.A0A3Q7FYE4"/>
<name>A0A3Q7FYE4_SOLLC</name>
<evidence type="ECO:0000313" key="5">
    <source>
        <dbReference type="Proteomes" id="UP000004994"/>
    </source>
</evidence>
<accession>A0A3Q7FYE4</accession>
<dbReference type="PANTHER" id="PTHR31471:SF51">
    <property type="entry name" value="REMORIN FAMILY PROTEIN"/>
    <property type="match status" value="1"/>
</dbReference>
<dbReference type="InterPro" id="IPR005516">
    <property type="entry name" value="Remorin_C"/>
</dbReference>